<keyword evidence="3" id="KW-1185">Reference proteome</keyword>
<feature type="transmembrane region" description="Helical" evidence="1">
    <location>
        <begin position="39"/>
        <end position="56"/>
    </location>
</feature>
<accession>H8G4Y1</accession>
<keyword evidence="1" id="KW-1133">Transmembrane helix</keyword>
<reference evidence="2 3" key="1">
    <citation type="journal article" date="2012" name="Stand. Genomic Sci.">
        <title>Genome sequence of the soil bacterium Saccharomonospora azurea type strain (NA-128(T)).</title>
        <authorList>
            <person name="Klenk H.P."/>
            <person name="Held B."/>
            <person name="Lucas S."/>
            <person name="Lapidus A."/>
            <person name="Copeland A."/>
            <person name="Hammon N."/>
            <person name="Pitluck S."/>
            <person name="Goodwin L.A."/>
            <person name="Han C."/>
            <person name="Tapia R."/>
            <person name="Brambilla E.M."/>
            <person name="Potter G."/>
            <person name="Land M."/>
            <person name="Ivanova N."/>
            <person name="Rohde M."/>
            <person name="Goker M."/>
            <person name="Detter J.C."/>
            <person name="Kyrpides N.C."/>
            <person name="Woyke T."/>
        </authorList>
    </citation>
    <scope>NUCLEOTIDE SEQUENCE [LARGE SCALE GENOMIC DNA]</scope>
    <source>
        <strain evidence="2 3">NA-128</strain>
    </source>
</reference>
<proteinExistence type="predicted"/>
<dbReference type="EMBL" id="CM001466">
    <property type="protein sequence ID" value="EHY90198.1"/>
    <property type="molecule type" value="Genomic_DNA"/>
</dbReference>
<organism evidence="2 3">
    <name type="scientific">Saccharomonospora azurea NA-128</name>
    <dbReference type="NCBI Taxonomy" id="882081"/>
    <lineage>
        <taxon>Bacteria</taxon>
        <taxon>Bacillati</taxon>
        <taxon>Actinomycetota</taxon>
        <taxon>Actinomycetes</taxon>
        <taxon>Pseudonocardiales</taxon>
        <taxon>Pseudonocardiaceae</taxon>
        <taxon>Saccharomonospora</taxon>
    </lineage>
</organism>
<dbReference type="AlphaFoldDB" id="H8G4Y1"/>
<sequence>MRYDTTVEPPRWQSRLMFAVFVLSLGVVVAVWLPADGPFWVKVLTTAVCLLTWPLVSMRGRITVDEDTLTLAVVPLFRKRLPLAEITSVTLTRADPMNDFGGYGYRPLGGGEVGFVFVAGPAAKVVLGDGRTFVVAAPDADRLVEALSERSAGDA</sequence>
<keyword evidence="1" id="KW-0812">Transmembrane</keyword>
<feature type="transmembrane region" description="Helical" evidence="1">
    <location>
        <begin position="12"/>
        <end position="33"/>
    </location>
</feature>
<keyword evidence="1" id="KW-0472">Membrane</keyword>
<dbReference type="HOGENOM" id="CLU_115412_0_0_11"/>
<evidence type="ECO:0000313" key="3">
    <source>
        <dbReference type="Proteomes" id="UP000004705"/>
    </source>
</evidence>
<evidence type="ECO:0008006" key="4">
    <source>
        <dbReference type="Google" id="ProtNLM"/>
    </source>
</evidence>
<name>H8G4Y1_9PSEU</name>
<protein>
    <recommendedName>
        <fullName evidence="4">Bacterial Pleckstrin homology domain-containing protein</fullName>
    </recommendedName>
</protein>
<evidence type="ECO:0000256" key="1">
    <source>
        <dbReference type="SAM" id="Phobius"/>
    </source>
</evidence>
<gene>
    <name evidence="2" type="ORF">SacazDRAFT_03321</name>
</gene>
<dbReference type="RefSeq" id="WP_005443444.1">
    <property type="nucleotide sequence ID" value="NZ_CM001466.1"/>
</dbReference>
<dbReference type="OrthoDB" id="3557161at2"/>
<dbReference type="Proteomes" id="UP000004705">
    <property type="component" value="Chromosome"/>
</dbReference>
<evidence type="ECO:0000313" key="2">
    <source>
        <dbReference type="EMBL" id="EHY90198.1"/>
    </source>
</evidence>